<keyword evidence="6" id="KW-0804">Transcription</keyword>
<dbReference type="AlphaFoldDB" id="A0A538T5M8"/>
<dbReference type="PROSITE" id="PS50045">
    <property type="entry name" value="SIGMA54_INTERACT_4"/>
    <property type="match status" value="1"/>
</dbReference>
<dbReference type="Pfam" id="PF25601">
    <property type="entry name" value="AAA_lid_14"/>
    <property type="match status" value="1"/>
</dbReference>
<feature type="domain" description="Sigma-54 factor interaction" evidence="8">
    <location>
        <begin position="152"/>
        <end position="382"/>
    </location>
</feature>
<evidence type="ECO:0000259" key="8">
    <source>
        <dbReference type="PROSITE" id="PS50045"/>
    </source>
</evidence>
<gene>
    <name evidence="10" type="ORF">E6K72_02050</name>
</gene>
<dbReference type="Gene3D" id="3.40.50.2300">
    <property type="match status" value="1"/>
</dbReference>
<feature type="modified residue" description="4-aspartylphosphate" evidence="7">
    <location>
        <position position="64"/>
    </location>
</feature>
<evidence type="ECO:0000313" key="10">
    <source>
        <dbReference type="EMBL" id="TMQ58927.1"/>
    </source>
</evidence>
<feature type="domain" description="Response regulatory" evidence="9">
    <location>
        <begin position="15"/>
        <end position="129"/>
    </location>
</feature>
<dbReference type="Gene3D" id="1.10.8.60">
    <property type="match status" value="1"/>
</dbReference>
<proteinExistence type="predicted"/>
<dbReference type="InterPro" id="IPR003593">
    <property type="entry name" value="AAA+_ATPase"/>
</dbReference>
<dbReference type="Proteomes" id="UP000317716">
    <property type="component" value="Unassembled WGS sequence"/>
</dbReference>
<dbReference type="FunFam" id="3.40.50.300:FF:000006">
    <property type="entry name" value="DNA-binding transcriptional regulator NtrC"/>
    <property type="match status" value="1"/>
</dbReference>
<dbReference type="Pfam" id="PF00072">
    <property type="entry name" value="Response_reg"/>
    <property type="match status" value="1"/>
</dbReference>
<dbReference type="Pfam" id="PF00158">
    <property type="entry name" value="Sigma54_activat"/>
    <property type="match status" value="1"/>
</dbReference>
<dbReference type="Gene3D" id="3.40.50.300">
    <property type="entry name" value="P-loop containing nucleotide triphosphate hydrolases"/>
    <property type="match status" value="1"/>
</dbReference>
<dbReference type="SUPFAM" id="SSF46689">
    <property type="entry name" value="Homeodomain-like"/>
    <property type="match status" value="1"/>
</dbReference>
<dbReference type="InterPro" id="IPR002078">
    <property type="entry name" value="Sigma_54_int"/>
</dbReference>
<dbReference type="GO" id="GO:0000160">
    <property type="term" value="P:phosphorelay signal transduction system"/>
    <property type="evidence" value="ECO:0007669"/>
    <property type="project" value="InterPro"/>
</dbReference>
<dbReference type="PANTHER" id="PTHR32071:SF113">
    <property type="entry name" value="ALGINATE BIOSYNTHESIS TRANSCRIPTIONAL REGULATORY PROTEIN ALGB"/>
    <property type="match status" value="1"/>
</dbReference>
<dbReference type="GO" id="GO:0043565">
    <property type="term" value="F:sequence-specific DNA binding"/>
    <property type="evidence" value="ECO:0007669"/>
    <property type="project" value="InterPro"/>
</dbReference>
<dbReference type="InterPro" id="IPR001789">
    <property type="entry name" value="Sig_transdc_resp-reg_receiver"/>
</dbReference>
<evidence type="ECO:0000256" key="6">
    <source>
        <dbReference type="ARBA" id="ARBA00023163"/>
    </source>
</evidence>
<dbReference type="PROSITE" id="PS00688">
    <property type="entry name" value="SIGMA54_INTERACT_3"/>
    <property type="match status" value="1"/>
</dbReference>
<keyword evidence="7" id="KW-0597">Phosphoprotein</keyword>
<dbReference type="InterPro" id="IPR025662">
    <property type="entry name" value="Sigma_54_int_dom_ATP-bd_1"/>
</dbReference>
<protein>
    <submittedName>
        <fullName evidence="10">Sigma-54-dependent Fis family transcriptional regulator</fullName>
    </submittedName>
</protein>
<name>A0A538T5M8_UNCEI</name>
<sequence length="476" mass="52849">MAKGDIPTHVQTAHTLLIVDDEPSLRFSIGEWARDSGLCALEAADGQQALEQIRERGADVVLLDLKLGEEDGLQVLRRIREEDPALPVIMLTGHGGVEHAVQATRLGAYDFIEKKPPYLEHLEVVVRRALEHARLKHEVERLREGSQPDQALFGESAGLRRALQRLEKVARSNTATVLLHGETGSGKELMARYVHAHSARASGPFIDLNCSAIPEHLLESQLFGHEKGAFTDAKHFKKGLFDLADAGTLFLDEIGEMPLQLQSKLLRVLESRTFRRVGGQADITVDVRVVAATHRDLPRAVAEGKFREDLYYRLNVVPISMPPLRERREDIPLLAEHFIRRFCGELGRPAARLHPEALQAMLEYAWPGNVRELKNVIERVVLLEAQDEIRLEHLPGELTRRPEAGSEGAPAPFPPGVVRPLAEVEMLAIEHALGVCGGNKTRAAQLLGISRQTLRTKLKEFAMEDDAEEADPKASP</sequence>
<dbReference type="GO" id="GO:0006355">
    <property type="term" value="P:regulation of DNA-templated transcription"/>
    <property type="evidence" value="ECO:0007669"/>
    <property type="project" value="InterPro"/>
</dbReference>
<dbReference type="InterPro" id="IPR002197">
    <property type="entry name" value="HTH_Fis"/>
</dbReference>
<dbReference type="InterPro" id="IPR025944">
    <property type="entry name" value="Sigma_54_int_dom_CS"/>
</dbReference>
<dbReference type="InterPro" id="IPR011006">
    <property type="entry name" value="CheY-like_superfamily"/>
</dbReference>
<evidence type="ECO:0000256" key="5">
    <source>
        <dbReference type="ARBA" id="ARBA00023159"/>
    </source>
</evidence>
<dbReference type="PROSITE" id="PS50110">
    <property type="entry name" value="RESPONSE_REGULATORY"/>
    <property type="match status" value="1"/>
</dbReference>
<dbReference type="Pfam" id="PF02954">
    <property type="entry name" value="HTH_8"/>
    <property type="match status" value="1"/>
</dbReference>
<evidence type="ECO:0000256" key="1">
    <source>
        <dbReference type="ARBA" id="ARBA00022741"/>
    </source>
</evidence>
<keyword evidence="3" id="KW-0805">Transcription regulation</keyword>
<dbReference type="SUPFAM" id="SSF52172">
    <property type="entry name" value="CheY-like"/>
    <property type="match status" value="1"/>
</dbReference>
<evidence type="ECO:0000256" key="3">
    <source>
        <dbReference type="ARBA" id="ARBA00023015"/>
    </source>
</evidence>
<dbReference type="InterPro" id="IPR009057">
    <property type="entry name" value="Homeodomain-like_sf"/>
</dbReference>
<reference evidence="10 11" key="1">
    <citation type="journal article" date="2019" name="Nat. Microbiol.">
        <title>Mediterranean grassland soil C-N compound turnover is dependent on rainfall and depth, and is mediated by genomically divergent microorganisms.</title>
        <authorList>
            <person name="Diamond S."/>
            <person name="Andeer P.F."/>
            <person name="Li Z."/>
            <person name="Crits-Christoph A."/>
            <person name="Burstein D."/>
            <person name="Anantharaman K."/>
            <person name="Lane K.R."/>
            <person name="Thomas B.C."/>
            <person name="Pan C."/>
            <person name="Northen T.R."/>
            <person name="Banfield J.F."/>
        </authorList>
    </citation>
    <scope>NUCLEOTIDE SEQUENCE [LARGE SCALE GENOMIC DNA]</scope>
    <source>
        <strain evidence="10">WS_2</strain>
    </source>
</reference>
<dbReference type="InterPro" id="IPR027417">
    <property type="entry name" value="P-loop_NTPase"/>
</dbReference>
<dbReference type="SUPFAM" id="SSF52540">
    <property type="entry name" value="P-loop containing nucleoside triphosphate hydrolases"/>
    <property type="match status" value="1"/>
</dbReference>
<keyword evidence="5" id="KW-0010">Activator</keyword>
<keyword evidence="4" id="KW-0238">DNA-binding</keyword>
<evidence type="ECO:0000256" key="4">
    <source>
        <dbReference type="ARBA" id="ARBA00023125"/>
    </source>
</evidence>
<evidence type="ECO:0000256" key="2">
    <source>
        <dbReference type="ARBA" id="ARBA00022840"/>
    </source>
</evidence>
<evidence type="ECO:0000256" key="7">
    <source>
        <dbReference type="PROSITE-ProRule" id="PRU00169"/>
    </source>
</evidence>
<comment type="caution">
    <text evidence="10">The sequence shown here is derived from an EMBL/GenBank/DDBJ whole genome shotgun (WGS) entry which is preliminary data.</text>
</comment>
<dbReference type="FunFam" id="1.10.8.60:FF:000014">
    <property type="entry name" value="DNA-binding transcriptional regulator NtrC"/>
    <property type="match status" value="1"/>
</dbReference>
<organism evidence="10 11">
    <name type="scientific">Eiseniibacteriota bacterium</name>
    <dbReference type="NCBI Taxonomy" id="2212470"/>
    <lineage>
        <taxon>Bacteria</taxon>
        <taxon>Candidatus Eiseniibacteriota</taxon>
    </lineage>
</organism>
<dbReference type="CDD" id="cd00009">
    <property type="entry name" value="AAA"/>
    <property type="match status" value="1"/>
</dbReference>
<evidence type="ECO:0000313" key="11">
    <source>
        <dbReference type="Proteomes" id="UP000317716"/>
    </source>
</evidence>
<dbReference type="EMBL" id="VBOS01000062">
    <property type="protein sequence ID" value="TMQ58927.1"/>
    <property type="molecule type" value="Genomic_DNA"/>
</dbReference>
<dbReference type="PROSITE" id="PS00675">
    <property type="entry name" value="SIGMA54_INTERACT_1"/>
    <property type="match status" value="1"/>
</dbReference>
<dbReference type="SMART" id="SM00382">
    <property type="entry name" value="AAA"/>
    <property type="match status" value="1"/>
</dbReference>
<keyword evidence="2" id="KW-0067">ATP-binding</keyword>
<dbReference type="SMART" id="SM00448">
    <property type="entry name" value="REC"/>
    <property type="match status" value="1"/>
</dbReference>
<keyword evidence="1" id="KW-0547">Nucleotide-binding</keyword>
<dbReference type="PANTHER" id="PTHR32071">
    <property type="entry name" value="TRANSCRIPTIONAL REGULATORY PROTEIN"/>
    <property type="match status" value="1"/>
</dbReference>
<dbReference type="Gene3D" id="1.10.10.60">
    <property type="entry name" value="Homeodomain-like"/>
    <property type="match status" value="1"/>
</dbReference>
<dbReference type="PRINTS" id="PR01590">
    <property type="entry name" value="HTHFIS"/>
</dbReference>
<dbReference type="InterPro" id="IPR058031">
    <property type="entry name" value="AAA_lid_NorR"/>
</dbReference>
<dbReference type="GO" id="GO:0005524">
    <property type="term" value="F:ATP binding"/>
    <property type="evidence" value="ECO:0007669"/>
    <property type="project" value="UniProtKB-KW"/>
</dbReference>
<accession>A0A538T5M8</accession>
<evidence type="ECO:0000259" key="9">
    <source>
        <dbReference type="PROSITE" id="PS50110"/>
    </source>
</evidence>